<evidence type="ECO:0000256" key="1">
    <source>
        <dbReference type="SAM" id="Phobius"/>
    </source>
</evidence>
<dbReference type="Pfam" id="PF12785">
    <property type="entry name" value="VESA1_N"/>
    <property type="match status" value="2"/>
</dbReference>
<keyword evidence="1" id="KW-1133">Transmembrane helix</keyword>
<dbReference type="Proteomes" id="UP001497744">
    <property type="component" value="Unassembled WGS sequence"/>
</dbReference>
<reference evidence="2 3" key="1">
    <citation type="submission" date="2021-06" db="EMBL/GenBank/DDBJ databases">
        <title>Genome sequence of Babesia caballi.</title>
        <authorList>
            <person name="Yamagishi J."/>
            <person name="Kidaka T."/>
            <person name="Ochi A."/>
        </authorList>
    </citation>
    <scope>NUCLEOTIDE SEQUENCE [LARGE SCALE GENOMIC DNA]</scope>
    <source>
        <strain evidence="2">USDA-D6B2</strain>
    </source>
</reference>
<evidence type="ECO:0000313" key="2">
    <source>
        <dbReference type="EMBL" id="GIX64810.1"/>
    </source>
</evidence>
<comment type="caution">
    <text evidence="2">The sequence shown here is derived from an EMBL/GenBank/DDBJ whole genome shotgun (WGS) entry which is preliminary data.</text>
</comment>
<dbReference type="RefSeq" id="XP_067716879.1">
    <property type="nucleotide sequence ID" value="XM_067860778.1"/>
</dbReference>
<accession>A0AAV4LY30</accession>
<feature type="transmembrane region" description="Helical" evidence="1">
    <location>
        <begin position="972"/>
        <end position="997"/>
    </location>
</feature>
<evidence type="ECO:0000313" key="3">
    <source>
        <dbReference type="Proteomes" id="UP001497744"/>
    </source>
</evidence>
<protein>
    <submittedName>
        <fullName evidence="2">Variant erythrocyte surface antigen-1 family protein</fullName>
    </submittedName>
</protein>
<dbReference type="AlphaFoldDB" id="A0AAV4LY30"/>
<dbReference type="GeneID" id="94196291"/>
<name>A0AAV4LY30_BABCB</name>
<dbReference type="EMBL" id="BPLF01000003">
    <property type="protein sequence ID" value="GIX64810.1"/>
    <property type="molecule type" value="Genomic_DNA"/>
</dbReference>
<keyword evidence="1" id="KW-0812">Transmembrane</keyword>
<keyword evidence="3" id="KW-1185">Reference proteome</keyword>
<proteinExistence type="predicted"/>
<dbReference type="InterPro" id="IPR024751">
    <property type="entry name" value="VESA1"/>
</dbReference>
<gene>
    <name evidence="2" type="ORF">BcabD6B2_42450</name>
</gene>
<organism evidence="2 3">
    <name type="scientific">Babesia caballi</name>
    <dbReference type="NCBI Taxonomy" id="5871"/>
    <lineage>
        <taxon>Eukaryota</taxon>
        <taxon>Sar</taxon>
        <taxon>Alveolata</taxon>
        <taxon>Apicomplexa</taxon>
        <taxon>Aconoidasida</taxon>
        <taxon>Piroplasmida</taxon>
        <taxon>Babesiidae</taxon>
        <taxon>Babesia</taxon>
    </lineage>
</organism>
<keyword evidence="1" id="KW-0472">Membrane</keyword>
<sequence length="1036" mass="113305">MLPLGIPSFTPIDLSLDCPSNLKEAIDWILRVTGKDGGGGDNGAITALTKEVQNLLQGVEESESKLSAEFTKVKQALNTDSGSSLITKLAEGLQQFVGYKSNDNNGLITGAGIAPSNIATHRLCDATIAFTIGVLEGCKGHSAVKSNGNLNKVNTLIKKLYECYGKGAAGLEGVAQEVESQLANSGKQWPYLDGFVNDFRDSFTKNLRSGLPTDAKALAGKVGAYLKGVFEGTKGGWGSATDVDGKLTTLLTAAKGKNSQDTYDPNAENVSNNIGEVQNAITPVHPAVKPILTAGRNAFMNALKMPNYTLSASFQTCAKIFLGCLPLYYQALTYIYWGCHEKGGGWNAMTLDGRPLKDFLYSMWYDPSKVQVVKRGSDRVSVLDEKFADFSQKLTSSNKSYPQFLQALQENATQKLTRSSTDNCPLSALYYCASRYFTCKQAQIAVPTKSPSTIREMLYFLAALPFTPEYGDLEKHIDSLLPRSIPISIGGIDHSKNPIILSSANIKGNLPTTSLFATRILGLLQGPGNSKNKKSDPWLHELFSNTDFQFKYSAGSALFNALSNYTYALQFQLYFLYKQCSGKYTEACGWRDCRYGKEIEGSGTSSLKSHICPGFKCQNATSCTHNSGQCNHNKYTESGGCGKSASTPSPLQAFITGALPSFGLSSSSTPNHMSDHPQGALCHVPMGFQANHLRSVGNGGALYNVLKPICGDVSSPLRQLCEKLGCLTKRTPRSLGDFFGFMWHLNGQLYNKRSSDPAMQRWVNKLANLTPFSSTVKDHINVLQTFVGTGHDSHTDSRTDLSSLHLSIQQNHSACYGTGKTCGPYLYPFTVSNGATFGMPAPYASVYLSWIVYLTDDLETGFQELLDEFKYIDCTKTGCRKSTIGQTKCEQSHLPGTHGNSNECKCDSVVHCGGVLPLLYRYGFTFGSVSQLSGNNKRTCENFHSQLQSVINGQPLRDLFESIYYFLFLFRYYFLCNLSGFWSIYIGLILYTFFFLLDTLQLRSRLKLTSSHVVPPLALLTSGKPLPITKLTYIGQ</sequence>